<sequence length="256" mass="29182">MREIVGRDLTLVEGLFVKEAFGRLLFDREEVSEAIYDASVIASVYDWTLEGICSYFSILSPSCWPVTADLRTLTQHHKKTVLPEWLDDHGLMEILESGKAPKRTEEKLATQLIFETYLALISALQRGELIVKGRDRALADAHVVPASYWCSELSYVSWRRNELLRIDGDQRQVLAEDLTMFVAQSSKTKPDSKGRFVEAEVIRFLEALGDQPRSKKAYVRKDVLQHFPGVSGRQFDRLWGDYAPQSFKQAGRIPSK</sequence>
<proteinExistence type="predicted"/>
<dbReference type="EMBL" id="CP074126">
    <property type="protein sequence ID" value="QUS54599.1"/>
    <property type="molecule type" value="Genomic_DNA"/>
</dbReference>
<evidence type="ECO:0000313" key="1">
    <source>
        <dbReference type="EMBL" id="QUS54599.1"/>
    </source>
</evidence>
<dbReference type="Proteomes" id="UP000680706">
    <property type="component" value="Chromosome"/>
</dbReference>
<gene>
    <name evidence="1" type="ORF">KGB56_14510</name>
</gene>
<protein>
    <submittedName>
        <fullName evidence="1">Uncharacterized protein</fullName>
    </submittedName>
</protein>
<accession>A0ABX8AHQ8</accession>
<organism evidence="1 2">
    <name type="scientific">Pseudovibrio brasiliensis</name>
    <dbReference type="NCBI Taxonomy" id="1898042"/>
    <lineage>
        <taxon>Bacteria</taxon>
        <taxon>Pseudomonadati</taxon>
        <taxon>Pseudomonadota</taxon>
        <taxon>Alphaproteobacteria</taxon>
        <taxon>Hyphomicrobiales</taxon>
        <taxon>Stappiaceae</taxon>
        <taxon>Pseudovibrio</taxon>
    </lineage>
</organism>
<keyword evidence="2" id="KW-1185">Reference proteome</keyword>
<name>A0ABX8AHQ8_9HYPH</name>
<dbReference type="RefSeq" id="WP_143508392.1">
    <property type="nucleotide sequence ID" value="NZ_CP074126.1"/>
</dbReference>
<reference evidence="1 2" key="1">
    <citation type="journal article" date="2021" name="Angew. Chem. Int. Ed. Engl.">
        <title>A novel family of nonribosomal peptides modulate collective behavior in Pseudovibrio bacteria isolated from marine sponges.</title>
        <authorList>
            <person name="Ioca L.P."/>
            <person name="Dai Y."/>
            <person name="Kunakom S."/>
            <person name="Diaz-Espinosa J."/>
            <person name="Krunic A."/>
            <person name="Crnkovic C.M."/>
            <person name="Orjala J."/>
            <person name="Sanchez L.M."/>
            <person name="Ferreira A.G."/>
            <person name="Berlinck R.G.S."/>
            <person name="Eustaquio A.S."/>
        </authorList>
    </citation>
    <scope>NUCLEOTIDE SEQUENCE [LARGE SCALE GENOMIC DNA]</scope>
    <source>
        <strain evidence="1 2">Ab134</strain>
    </source>
</reference>
<evidence type="ECO:0000313" key="2">
    <source>
        <dbReference type="Proteomes" id="UP000680706"/>
    </source>
</evidence>